<feature type="domain" description="DUF6589" evidence="1">
    <location>
        <begin position="1"/>
        <end position="35"/>
    </location>
</feature>
<keyword evidence="3" id="KW-1185">Reference proteome</keyword>
<dbReference type="Pfam" id="PF20231">
    <property type="entry name" value="DUF6589"/>
    <property type="match status" value="1"/>
</dbReference>
<dbReference type="AlphaFoldDB" id="A0A4Q9P8V6"/>
<reference evidence="2 3" key="1">
    <citation type="submission" date="2019-01" db="EMBL/GenBank/DDBJ databases">
        <title>Draft genome sequences of three monokaryotic isolates of the white-rot basidiomycete fungus Dichomitus squalens.</title>
        <authorList>
            <consortium name="DOE Joint Genome Institute"/>
            <person name="Lopez S.C."/>
            <person name="Andreopoulos B."/>
            <person name="Pangilinan J."/>
            <person name="Lipzen A."/>
            <person name="Riley R."/>
            <person name="Ahrendt S."/>
            <person name="Ng V."/>
            <person name="Barry K."/>
            <person name="Daum C."/>
            <person name="Grigoriev I.V."/>
            <person name="Hilden K.S."/>
            <person name="Makela M.R."/>
            <person name="de Vries R.P."/>
        </authorList>
    </citation>
    <scope>NUCLEOTIDE SEQUENCE [LARGE SCALE GENOMIC DNA]</scope>
    <source>
        <strain evidence="2 3">CBS 464.89</strain>
    </source>
</reference>
<gene>
    <name evidence="2" type="ORF">BD310DRAFT_835544</name>
</gene>
<evidence type="ECO:0000313" key="3">
    <source>
        <dbReference type="Proteomes" id="UP000292082"/>
    </source>
</evidence>
<proteinExistence type="predicted"/>
<sequence length="50" mass="5846">QAIRMNILVNPTGQPHEFRAVDWVIELLNMLIKVFRPRPPVLRKLIVSIL</sequence>
<accession>A0A4Q9P8V6</accession>
<dbReference type="EMBL" id="ML145435">
    <property type="protein sequence ID" value="TBU51030.1"/>
    <property type="molecule type" value="Genomic_DNA"/>
</dbReference>
<dbReference type="InterPro" id="IPR046496">
    <property type="entry name" value="DUF6589"/>
</dbReference>
<evidence type="ECO:0000313" key="2">
    <source>
        <dbReference type="EMBL" id="TBU51030.1"/>
    </source>
</evidence>
<feature type="non-terminal residue" evidence="2">
    <location>
        <position position="1"/>
    </location>
</feature>
<dbReference type="Proteomes" id="UP000292082">
    <property type="component" value="Unassembled WGS sequence"/>
</dbReference>
<organism evidence="2 3">
    <name type="scientific">Dichomitus squalens</name>
    <dbReference type="NCBI Taxonomy" id="114155"/>
    <lineage>
        <taxon>Eukaryota</taxon>
        <taxon>Fungi</taxon>
        <taxon>Dikarya</taxon>
        <taxon>Basidiomycota</taxon>
        <taxon>Agaricomycotina</taxon>
        <taxon>Agaricomycetes</taxon>
        <taxon>Polyporales</taxon>
        <taxon>Polyporaceae</taxon>
        <taxon>Dichomitus</taxon>
    </lineage>
</organism>
<evidence type="ECO:0000259" key="1">
    <source>
        <dbReference type="Pfam" id="PF20231"/>
    </source>
</evidence>
<protein>
    <recommendedName>
        <fullName evidence="1">DUF6589 domain-containing protein</fullName>
    </recommendedName>
</protein>
<name>A0A4Q9P8V6_9APHY</name>